<evidence type="ECO:0000256" key="4">
    <source>
        <dbReference type="ARBA" id="ARBA00022692"/>
    </source>
</evidence>
<dbReference type="EMBL" id="CAJFDH010000004">
    <property type="protein sequence ID" value="CAD5220150.1"/>
    <property type="molecule type" value="Genomic_DNA"/>
</dbReference>
<feature type="transmembrane region" description="Helical" evidence="7">
    <location>
        <begin position="153"/>
        <end position="171"/>
    </location>
</feature>
<dbReference type="PANTHER" id="PTHR16024:SF6">
    <property type="entry name" value="XK-RELATED PROTEIN"/>
    <property type="match status" value="1"/>
</dbReference>
<evidence type="ECO:0000256" key="6">
    <source>
        <dbReference type="ARBA" id="ARBA00023136"/>
    </source>
</evidence>
<feature type="transmembrane region" description="Helical" evidence="7">
    <location>
        <begin position="315"/>
        <end position="334"/>
    </location>
</feature>
<dbReference type="Pfam" id="PF09815">
    <property type="entry name" value="XK-related"/>
    <property type="match status" value="1"/>
</dbReference>
<feature type="transmembrane region" description="Helical" evidence="7">
    <location>
        <begin position="248"/>
        <end position="267"/>
    </location>
</feature>
<evidence type="ECO:0000256" key="3">
    <source>
        <dbReference type="ARBA" id="ARBA00022475"/>
    </source>
</evidence>
<dbReference type="OrthoDB" id="6136301at2759"/>
<evidence type="ECO:0000256" key="7">
    <source>
        <dbReference type="RuleBase" id="RU910716"/>
    </source>
</evidence>
<comment type="similarity">
    <text evidence="2 7">Belongs to the XK family.</text>
</comment>
<comment type="subcellular location">
    <subcellularLocation>
        <location evidence="1">Cell membrane</location>
        <topology evidence="1">Multi-pass membrane protein</topology>
    </subcellularLocation>
    <subcellularLocation>
        <location evidence="7">Membrane</location>
        <topology evidence="7">Multi-pass membrane protein</topology>
    </subcellularLocation>
</comment>
<dbReference type="Proteomes" id="UP000783686">
    <property type="component" value="Unassembled WGS sequence"/>
</dbReference>
<feature type="transmembrane region" description="Helical" evidence="7">
    <location>
        <begin position="407"/>
        <end position="425"/>
    </location>
</feature>
<sequence>MTPKRPSFRESISKVLYLHEKSSEDECDRIPSNVKITWFDLSCYFFSIFTYTLDIFMDVFVAVFYFRKENVIAAALTATFVFVPSIILNVISFLFFIDDEAQDKESDTTDGTVVHKFVFTENIKILGKKSKSKVGIEVTDSDHKVQHNERGRMAKWVVAVLLQVGPLLWYFKAVSHALRCFKLQKLPRRERLYHQHEYYSKIEADRDAGVLRFFEACLEAMPQLLVQGYFLSKDWQYYNHSGVGDFHWQWRSTSLILSLISISYSFVSHHRVLRISLPQKQNLNPQGCYMIFIWRIFTITARFITLTVILVVNNLVGLLLVISHLIISTITLCLVQKIDTKSKTRYINPVMFIVNLWIHIFAPFNMAEGPSRLRYCIHYGLEIIESMVVIALCNFYYTPVFPYVDRLLTVMGVCYISGIISMVVYHTCMHPNYKTKLVIPHLTISKV</sequence>
<evidence type="ECO:0000313" key="8">
    <source>
        <dbReference type="EMBL" id="CAD5220150.1"/>
    </source>
</evidence>
<dbReference type="GO" id="GO:0070782">
    <property type="term" value="P:phosphatidylserine exposure on apoptotic cell surface"/>
    <property type="evidence" value="ECO:0007669"/>
    <property type="project" value="TreeGrafter"/>
</dbReference>
<dbReference type="AlphaFoldDB" id="A0A811KWF8"/>
<protein>
    <recommendedName>
        <fullName evidence="7">XK-related protein</fullName>
    </recommendedName>
</protein>
<accession>A0A811KWF8</accession>
<keyword evidence="4 7" id="KW-0812">Transmembrane</keyword>
<dbReference type="EMBL" id="CAJFCW020000004">
    <property type="protein sequence ID" value="CAG9113267.1"/>
    <property type="molecule type" value="Genomic_DNA"/>
</dbReference>
<gene>
    <name evidence="8" type="ORF">BOKJ2_LOCUS8800</name>
</gene>
<feature type="transmembrane region" description="Helical" evidence="7">
    <location>
        <begin position="377"/>
        <end position="395"/>
    </location>
</feature>
<comment type="caution">
    <text evidence="8">The sequence shown here is derived from an EMBL/GenBank/DDBJ whole genome shotgun (WGS) entry which is preliminary data.</text>
</comment>
<dbReference type="GO" id="GO:0005886">
    <property type="term" value="C:plasma membrane"/>
    <property type="evidence" value="ECO:0007669"/>
    <property type="project" value="UniProtKB-SubCell"/>
</dbReference>
<evidence type="ECO:0000256" key="5">
    <source>
        <dbReference type="ARBA" id="ARBA00022989"/>
    </source>
</evidence>
<dbReference type="GO" id="GO:1902742">
    <property type="term" value="P:apoptotic process involved in development"/>
    <property type="evidence" value="ECO:0007669"/>
    <property type="project" value="TreeGrafter"/>
</dbReference>
<feature type="transmembrane region" description="Helical" evidence="7">
    <location>
        <begin position="72"/>
        <end position="97"/>
    </location>
</feature>
<evidence type="ECO:0000256" key="1">
    <source>
        <dbReference type="ARBA" id="ARBA00004651"/>
    </source>
</evidence>
<dbReference type="InterPro" id="IPR018629">
    <property type="entry name" value="XK-rel"/>
</dbReference>
<dbReference type="InterPro" id="IPR050895">
    <property type="entry name" value="XK-related_scramblase"/>
</dbReference>
<dbReference type="GO" id="GO:0043652">
    <property type="term" value="P:engulfment of apoptotic cell"/>
    <property type="evidence" value="ECO:0007669"/>
    <property type="project" value="TreeGrafter"/>
</dbReference>
<proteinExistence type="inferred from homology"/>
<organism evidence="8 9">
    <name type="scientific">Bursaphelenchus okinawaensis</name>
    <dbReference type="NCBI Taxonomy" id="465554"/>
    <lineage>
        <taxon>Eukaryota</taxon>
        <taxon>Metazoa</taxon>
        <taxon>Ecdysozoa</taxon>
        <taxon>Nematoda</taxon>
        <taxon>Chromadorea</taxon>
        <taxon>Rhabditida</taxon>
        <taxon>Tylenchina</taxon>
        <taxon>Tylenchomorpha</taxon>
        <taxon>Aphelenchoidea</taxon>
        <taxon>Aphelenchoididae</taxon>
        <taxon>Bursaphelenchus</taxon>
    </lineage>
</organism>
<keyword evidence="9" id="KW-1185">Reference proteome</keyword>
<keyword evidence="5 7" id="KW-1133">Transmembrane helix</keyword>
<reference evidence="8" key="1">
    <citation type="submission" date="2020-09" db="EMBL/GenBank/DDBJ databases">
        <authorList>
            <person name="Kikuchi T."/>
        </authorList>
    </citation>
    <scope>NUCLEOTIDE SEQUENCE</scope>
    <source>
        <strain evidence="8">SH1</strain>
    </source>
</reference>
<evidence type="ECO:0000256" key="2">
    <source>
        <dbReference type="ARBA" id="ARBA00008789"/>
    </source>
</evidence>
<keyword evidence="6 7" id="KW-0472">Membrane</keyword>
<evidence type="ECO:0000313" key="9">
    <source>
        <dbReference type="Proteomes" id="UP000614601"/>
    </source>
</evidence>
<keyword evidence="3" id="KW-1003">Cell membrane</keyword>
<dbReference type="Proteomes" id="UP000614601">
    <property type="component" value="Unassembled WGS sequence"/>
</dbReference>
<feature type="transmembrane region" description="Helical" evidence="7">
    <location>
        <begin position="43"/>
        <end position="66"/>
    </location>
</feature>
<name>A0A811KWF8_9BILA</name>
<feature type="transmembrane region" description="Helical" evidence="7">
    <location>
        <begin position="288"/>
        <end position="309"/>
    </location>
</feature>
<dbReference type="PANTHER" id="PTHR16024">
    <property type="entry name" value="XK-RELATED PROTEIN"/>
    <property type="match status" value="1"/>
</dbReference>